<name>K4KJ98_SIMAS</name>
<dbReference type="HOGENOM" id="CLU_1676666_0_0_6"/>
<reference evidence="1 2" key="1">
    <citation type="journal article" date="2013" name="Genome Announc.">
        <title>Complete genome sequence of Simiduia agarivorans SA1(T), a marine bacterium able to degrade a variety of polysaccharides.</title>
        <authorList>
            <person name="Lin S.Y."/>
            <person name="Shieh W.Y."/>
            <person name="Chen J.S."/>
            <person name="Tang S.L."/>
        </authorList>
    </citation>
    <scope>NUCLEOTIDE SEQUENCE [LARGE SCALE GENOMIC DNA]</scope>
    <source>
        <strain evidence="2">DSM 21679 / JCM 13881 / BCRC 17597 / SA1</strain>
    </source>
</reference>
<gene>
    <name evidence="1" type="ordered locus">M5M_10090</name>
</gene>
<dbReference type="KEGG" id="saga:M5M_10090"/>
<evidence type="ECO:0000313" key="2">
    <source>
        <dbReference type="Proteomes" id="UP000000466"/>
    </source>
</evidence>
<dbReference type="EMBL" id="CP003746">
    <property type="protein sequence ID" value="AFU99199.1"/>
    <property type="molecule type" value="Genomic_DNA"/>
</dbReference>
<dbReference type="AlphaFoldDB" id="K4KJ98"/>
<evidence type="ECO:0000313" key="1">
    <source>
        <dbReference type="EMBL" id="AFU99199.1"/>
    </source>
</evidence>
<accession>K4KJ98</accession>
<organism evidence="1 2">
    <name type="scientific">Simiduia agarivorans (strain DSM 21679 / JCM 13881 / BCRC 17597 / SA1)</name>
    <dbReference type="NCBI Taxonomy" id="1117647"/>
    <lineage>
        <taxon>Bacteria</taxon>
        <taxon>Pseudomonadati</taxon>
        <taxon>Pseudomonadota</taxon>
        <taxon>Gammaproteobacteria</taxon>
        <taxon>Cellvibrionales</taxon>
        <taxon>Cellvibrionaceae</taxon>
        <taxon>Simiduia</taxon>
    </lineage>
</organism>
<keyword evidence="2" id="KW-1185">Reference proteome</keyword>
<sequence>MKWTLFAVIAQSCLLVFVYFKLDQVSRQHAQLAAQVGAPAKSELACQLPQAVAPAESDSMALAQLQSDLRQLIDSLQRQQNVIKPQVATVQAPTEQQIALQRRAQDKLNALIYSGPVSQAQFEALQIEAAQLHPEQRKQMFSDIARAVNSGQLELAN</sequence>
<proteinExistence type="predicted"/>
<protein>
    <submittedName>
        <fullName evidence="1">Uncharacterized protein</fullName>
    </submittedName>
</protein>
<dbReference type="Proteomes" id="UP000000466">
    <property type="component" value="Chromosome"/>
</dbReference>
<dbReference type="RefSeq" id="WP_015047363.1">
    <property type="nucleotide sequence ID" value="NC_018868.3"/>
</dbReference>